<dbReference type="PANTHER" id="PTHR13812:SF19">
    <property type="entry name" value="KETIMINE REDUCTASE MU-CRYSTALLIN"/>
    <property type="match status" value="1"/>
</dbReference>
<organism evidence="2 3">
    <name type="scientific">Minwuia thermotolerans</name>
    <dbReference type="NCBI Taxonomy" id="2056226"/>
    <lineage>
        <taxon>Bacteria</taxon>
        <taxon>Pseudomonadati</taxon>
        <taxon>Pseudomonadota</taxon>
        <taxon>Alphaproteobacteria</taxon>
        <taxon>Minwuiales</taxon>
        <taxon>Minwuiaceae</taxon>
        <taxon>Minwuia</taxon>
    </lineage>
</organism>
<dbReference type="EC" id="4.3.1.12" evidence="2"/>
<keyword evidence="2" id="KW-0456">Lyase</keyword>
<dbReference type="GO" id="GO:0008473">
    <property type="term" value="F:ornithine cyclodeaminase activity"/>
    <property type="evidence" value="ECO:0007669"/>
    <property type="project" value="UniProtKB-EC"/>
</dbReference>
<proteinExistence type="inferred from homology"/>
<protein>
    <submittedName>
        <fullName evidence="2">Ornithine cyclodeaminase</fullName>
        <ecNumber evidence="2">4.3.1.12</ecNumber>
    </submittedName>
</protein>
<sequence>MEVIDAAAVDRVLDEAAVADALEAMFRDGCEQPVRHHHDVAVPGEANATLLLMPAWRPGDALGVKVATVFPGNNDRGLPAVMAQYLLLDAGTGRPQAIIDGTRLTVWRTAAASALAARYLARQDAAEMLMVGAGALAPMLIRAHRAARPSLERVRIWNRNRDKAAALVEELSRQGVAAEAAENLEQAARSADLISCATLSTEPIIRGAWLKPGAHLDLVGAFRPDMRESDDEALRRASVFVDTRPGATKEGGDIVRPVADGVFRIEDIVADLYDLCGGSHPGRDSAEQITLFKSVGAALEDLAAARLVAERVAKEAVRN</sequence>
<dbReference type="Gene3D" id="3.40.50.720">
    <property type="entry name" value="NAD(P)-binding Rossmann-like Domain"/>
    <property type="match status" value="1"/>
</dbReference>
<dbReference type="RefSeq" id="WP_109795638.1">
    <property type="nucleotide sequence ID" value="NZ_PHIG01000054.1"/>
</dbReference>
<dbReference type="OrthoDB" id="9785971at2"/>
<evidence type="ECO:0000313" key="2">
    <source>
        <dbReference type="EMBL" id="PJK27813.1"/>
    </source>
</evidence>
<dbReference type="PIRSF" id="PIRSF001439">
    <property type="entry name" value="CryM"/>
    <property type="match status" value="1"/>
</dbReference>
<keyword evidence="3" id="KW-1185">Reference proteome</keyword>
<dbReference type="Gene3D" id="3.30.1780.10">
    <property type="entry name" value="ornithine cyclodeaminase, domain 1"/>
    <property type="match status" value="1"/>
</dbReference>
<dbReference type="PANTHER" id="PTHR13812">
    <property type="entry name" value="KETIMINE REDUCTASE MU-CRYSTALLIN"/>
    <property type="match status" value="1"/>
</dbReference>
<dbReference type="NCBIfam" id="NF004793">
    <property type="entry name" value="PRK06141.1"/>
    <property type="match status" value="1"/>
</dbReference>
<dbReference type="InterPro" id="IPR003462">
    <property type="entry name" value="ODC_Mu_crystall"/>
</dbReference>
<dbReference type="SUPFAM" id="SSF51735">
    <property type="entry name" value="NAD(P)-binding Rossmann-fold domains"/>
    <property type="match status" value="1"/>
</dbReference>
<dbReference type="GO" id="GO:0019752">
    <property type="term" value="P:carboxylic acid metabolic process"/>
    <property type="evidence" value="ECO:0007669"/>
    <property type="project" value="UniProtKB-ARBA"/>
</dbReference>
<evidence type="ECO:0000313" key="3">
    <source>
        <dbReference type="Proteomes" id="UP000229498"/>
    </source>
</evidence>
<dbReference type="GO" id="GO:0005737">
    <property type="term" value="C:cytoplasm"/>
    <property type="evidence" value="ECO:0007669"/>
    <property type="project" value="TreeGrafter"/>
</dbReference>
<evidence type="ECO:0000256" key="1">
    <source>
        <dbReference type="ARBA" id="ARBA00008903"/>
    </source>
</evidence>
<comment type="similarity">
    <text evidence="1">Belongs to the ornithine cyclodeaminase/mu-crystallin family.</text>
</comment>
<gene>
    <name evidence="2" type="ORF">CVT23_20245</name>
</gene>
<comment type="caution">
    <text evidence="2">The sequence shown here is derived from an EMBL/GenBank/DDBJ whole genome shotgun (WGS) entry which is preliminary data.</text>
</comment>
<dbReference type="InterPro" id="IPR023401">
    <property type="entry name" value="ODC_N"/>
</dbReference>
<reference evidence="2 3" key="1">
    <citation type="submission" date="2017-11" db="EMBL/GenBank/DDBJ databases">
        <title>Draft genome sequence of Rhizobiales bacterium SY3-13.</title>
        <authorList>
            <person name="Sun C."/>
        </authorList>
    </citation>
    <scope>NUCLEOTIDE SEQUENCE [LARGE SCALE GENOMIC DNA]</scope>
    <source>
        <strain evidence="2 3">SY3-13</strain>
    </source>
</reference>
<dbReference type="AlphaFoldDB" id="A0A2M9FWJ0"/>
<dbReference type="Proteomes" id="UP000229498">
    <property type="component" value="Unassembled WGS sequence"/>
</dbReference>
<dbReference type="InterPro" id="IPR036291">
    <property type="entry name" value="NAD(P)-bd_dom_sf"/>
</dbReference>
<name>A0A2M9FWJ0_9PROT</name>
<dbReference type="GO" id="GO:0016491">
    <property type="term" value="F:oxidoreductase activity"/>
    <property type="evidence" value="ECO:0007669"/>
    <property type="project" value="UniProtKB-ARBA"/>
</dbReference>
<dbReference type="EMBL" id="PHIG01000054">
    <property type="protein sequence ID" value="PJK27813.1"/>
    <property type="molecule type" value="Genomic_DNA"/>
</dbReference>
<accession>A0A2M9FWJ0</accession>
<dbReference type="FunFam" id="3.40.50.720:FF:000311">
    <property type="entry name" value="Ornithine cyclodeaminase"/>
    <property type="match status" value="1"/>
</dbReference>
<dbReference type="Pfam" id="PF02423">
    <property type="entry name" value="OCD_Mu_crystall"/>
    <property type="match status" value="1"/>
</dbReference>